<dbReference type="Proteomes" id="UP000224853">
    <property type="component" value="Segment"/>
</dbReference>
<proteinExistence type="predicted"/>
<gene>
    <name evidence="1" type="ORF">SEA_SANDMAN_3</name>
</gene>
<name>A0A0M4S3N4_9CAUD</name>
<accession>A0A0M4S3N4</accession>
<dbReference type="EMBL" id="KT355475">
    <property type="protein sequence ID" value="ALF00847.1"/>
    <property type="molecule type" value="Genomic_DNA"/>
</dbReference>
<evidence type="ECO:0000313" key="1">
    <source>
        <dbReference type="EMBL" id="ALF00847.1"/>
    </source>
</evidence>
<protein>
    <submittedName>
        <fullName evidence="1">Uncharacterized protein</fullName>
    </submittedName>
</protein>
<organism evidence="1 2">
    <name type="scientific">Arthrobacter phage Sandman</name>
    <dbReference type="NCBI Taxonomy" id="1698363"/>
    <lineage>
        <taxon>Viruses</taxon>
        <taxon>Duplodnaviria</taxon>
        <taxon>Heunggongvirae</taxon>
        <taxon>Uroviricota</taxon>
        <taxon>Caudoviricetes</taxon>
        <taxon>Decurrovirus</taxon>
        <taxon>Decurrovirus decurro</taxon>
    </lineage>
</organism>
<reference evidence="1 2" key="1">
    <citation type="submission" date="2015-07" db="EMBL/GenBank/DDBJ databases">
        <authorList>
            <person name="Alley P.L."/>
            <person name="Beisser E.B."/>
            <person name="Bianco C.V."/>
            <person name="Blanchard E.R."/>
            <person name="Butler A.R."/>
            <person name="DeRuff K.C."/>
            <person name="Garanich M.E."/>
            <person name="Khin E.P."/>
            <person name="Kobokovich A.L."/>
            <person name="Korn J.N."/>
            <person name="Pizzorno M.C."/>
            <person name="Schwake C.J."/>
            <person name="Silvi M."/>
            <person name="Stowe E.L."/>
            <person name="Sonstrom R.E."/>
            <person name="Serrano M.G."/>
            <person name="Buck G."/>
            <person name="Lee V."/>
            <person name="Wang Y."/>
            <person name="Carvalho R."/>
            <person name="Voegtly L."/>
            <person name="Shi R."/>
            <person name="Duckworth R."/>
            <person name="Johnson A."/>
            <person name="Loviza R."/>
            <person name="Walstead R."/>
            <person name="Shah Z."/>
            <person name="Kiflezghi M."/>
            <person name="Wade K."/>
            <person name="Ball S.L."/>
            <person name="Bradley K.W."/>
            <person name="Asai D.J."/>
            <person name="Bowman C.A."/>
            <person name="Russell D.A."/>
            <person name="Pope W.H."/>
            <person name="Jacobs-Sera D."/>
            <person name="Hendrix R.W."/>
            <person name="Hatfull G.F."/>
        </authorList>
    </citation>
    <scope>NUCLEOTIDE SEQUENCE [LARGE SCALE GENOMIC DNA]</scope>
</reference>
<sequence>MQVMAHSCWQRLPWFCRCSVAGDFRDHRVDGWPMQMMSMPVGWYIDVNESAGIEYPVNGDETAQRKDGQLW</sequence>
<evidence type="ECO:0000313" key="2">
    <source>
        <dbReference type="Proteomes" id="UP000224853"/>
    </source>
</evidence>